<feature type="transmembrane region" description="Helical" evidence="5">
    <location>
        <begin position="355"/>
        <end position="372"/>
    </location>
</feature>
<proteinExistence type="inferred from homology"/>
<keyword evidence="5" id="KW-0812">Transmembrane</keyword>
<evidence type="ECO:0000313" key="8">
    <source>
        <dbReference type="Proteomes" id="UP001359559"/>
    </source>
</evidence>
<evidence type="ECO:0000256" key="3">
    <source>
        <dbReference type="ARBA" id="ARBA00023002"/>
    </source>
</evidence>
<keyword evidence="4" id="KW-0443">Lipid metabolism</keyword>
<dbReference type="PANTHER" id="PTHR32100">
    <property type="entry name" value="OMEGA-6 FATTY ACID DESATURASE, CHLOROPLASTIC"/>
    <property type="match status" value="1"/>
</dbReference>
<keyword evidence="3" id="KW-0560">Oxidoreductase</keyword>
<feature type="domain" description="Fatty acid desaturase" evidence="6">
    <location>
        <begin position="204"/>
        <end position="451"/>
    </location>
</feature>
<dbReference type="GO" id="GO:0016491">
    <property type="term" value="F:oxidoreductase activity"/>
    <property type="evidence" value="ECO:0007669"/>
    <property type="project" value="UniProtKB-KW"/>
</dbReference>
<evidence type="ECO:0000256" key="4">
    <source>
        <dbReference type="ARBA" id="ARBA00023098"/>
    </source>
</evidence>
<feature type="transmembrane region" description="Helical" evidence="5">
    <location>
        <begin position="330"/>
        <end position="349"/>
    </location>
</feature>
<dbReference type="Proteomes" id="UP001359559">
    <property type="component" value="Unassembled WGS sequence"/>
</dbReference>
<name>A0AAN9F0T2_CLITE</name>
<sequence length="501" mass="58193">MVCLCCNDEEGKRQGAKMEGIQAWAEVSPNSLLLRHINHIPILPLPFPREKENELKKAFISFSFSSPQFTMASSLTAHSLLLFKASHHKPLTKPNIASHYSPGMFNLNCRSRLIPNGFRHHLVRTVAVPVEPLTVETEEYRKQLAESYGFNQIGERLPDNVTLKDVVNSLPKEVFEIDDVKALKSVLISVTSYALGIFMISKAPWYLLPLAWAWTGTAITGFFVIGHDCAHKSFSRNKLVEDIVGTLAFMPLIYPYEPWRFKHDKHHAKTNMLNEDTAWHPVWKDEFDSSPLLRKAIIYGYGPFRCWMSIAHWLMWHFDLKKFRPTELERVKISLACVFAFMAIGWPLIIYKTGIMGWIKFWLMPWLGYHFWMSTFTMVHHTAPHIPFKYSEEWNAAQAQLNGTVHCDYPKWIEILCHDINVHIPHHVSPRIPSYNLRAAHKSIQENWGKYLNEASWNWRLMKTIMTVCHVYDKEQNYVAFDELAPEESRPITFLKEAMPN</sequence>
<evidence type="ECO:0000256" key="2">
    <source>
        <dbReference type="ARBA" id="ARBA00009295"/>
    </source>
</evidence>
<dbReference type="GO" id="GO:0016020">
    <property type="term" value="C:membrane"/>
    <property type="evidence" value="ECO:0007669"/>
    <property type="project" value="UniProtKB-SubCell"/>
</dbReference>
<dbReference type="Pfam" id="PF00487">
    <property type="entry name" value="FA_desaturase"/>
    <property type="match status" value="1"/>
</dbReference>
<comment type="similarity">
    <text evidence="2">Belongs to the fatty acid desaturase type 1 family.</text>
</comment>
<reference evidence="7 8" key="1">
    <citation type="submission" date="2024-01" db="EMBL/GenBank/DDBJ databases">
        <title>The genomes of 5 underutilized Papilionoideae crops provide insights into root nodulation and disease resistance.</title>
        <authorList>
            <person name="Yuan L."/>
        </authorList>
    </citation>
    <scope>NUCLEOTIDE SEQUENCE [LARGE SCALE GENOMIC DNA]</scope>
    <source>
        <strain evidence="7">LY-2023</strain>
        <tissue evidence="7">Leaf</tissue>
    </source>
</reference>
<dbReference type="InterPro" id="IPR005804">
    <property type="entry name" value="FA_desaturase_dom"/>
</dbReference>
<comment type="caution">
    <text evidence="7">The sequence shown here is derived from an EMBL/GenBank/DDBJ whole genome shotgun (WGS) entry which is preliminary data.</text>
</comment>
<keyword evidence="5" id="KW-0472">Membrane</keyword>
<evidence type="ECO:0000313" key="7">
    <source>
        <dbReference type="EMBL" id="KAK7265095.1"/>
    </source>
</evidence>
<dbReference type="GO" id="GO:0006629">
    <property type="term" value="P:lipid metabolic process"/>
    <property type="evidence" value="ECO:0007669"/>
    <property type="project" value="UniProtKB-KW"/>
</dbReference>
<feature type="transmembrane region" description="Helical" evidence="5">
    <location>
        <begin position="206"/>
        <end position="227"/>
    </location>
</feature>
<gene>
    <name evidence="7" type="ORF">RJT34_32711</name>
</gene>
<organism evidence="7 8">
    <name type="scientific">Clitoria ternatea</name>
    <name type="common">Butterfly pea</name>
    <dbReference type="NCBI Taxonomy" id="43366"/>
    <lineage>
        <taxon>Eukaryota</taxon>
        <taxon>Viridiplantae</taxon>
        <taxon>Streptophyta</taxon>
        <taxon>Embryophyta</taxon>
        <taxon>Tracheophyta</taxon>
        <taxon>Spermatophyta</taxon>
        <taxon>Magnoliopsida</taxon>
        <taxon>eudicotyledons</taxon>
        <taxon>Gunneridae</taxon>
        <taxon>Pentapetalae</taxon>
        <taxon>rosids</taxon>
        <taxon>fabids</taxon>
        <taxon>Fabales</taxon>
        <taxon>Fabaceae</taxon>
        <taxon>Papilionoideae</taxon>
        <taxon>50 kb inversion clade</taxon>
        <taxon>NPAAA clade</taxon>
        <taxon>indigoferoid/millettioid clade</taxon>
        <taxon>Phaseoleae</taxon>
        <taxon>Clitoria</taxon>
    </lineage>
</organism>
<comment type="subcellular location">
    <subcellularLocation>
        <location evidence="1">Membrane</location>
    </subcellularLocation>
</comment>
<dbReference type="AlphaFoldDB" id="A0AAN9F0T2"/>
<protein>
    <recommendedName>
        <fullName evidence="6">Fatty acid desaturase domain-containing protein</fullName>
    </recommendedName>
</protein>
<evidence type="ECO:0000259" key="6">
    <source>
        <dbReference type="Pfam" id="PF00487"/>
    </source>
</evidence>
<evidence type="ECO:0000256" key="1">
    <source>
        <dbReference type="ARBA" id="ARBA00004370"/>
    </source>
</evidence>
<keyword evidence="8" id="KW-1185">Reference proteome</keyword>
<dbReference type="EMBL" id="JAYKXN010000008">
    <property type="protein sequence ID" value="KAK7265095.1"/>
    <property type="molecule type" value="Genomic_DNA"/>
</dbReference>
<keyword evidence="5" id="KW-1133">Transmembrane helix</keyword>
<evidence type="ECO:0000256" key="5">
    <source>
        <dbReference type="SAM" id="Phobius"/>
    </source>
</evidence>
<dbReference type="InterPro" id="IPR012171">
    <property type="entry name" value="Fatty_acid_desaturase"/>
</dbReference>
<accession>A0AAN9F0T2</accession>
<dbReference type="CDD" id="cd03507">
    <property type="entry name" value="Delta12-FADS-like"/>
    <property type="match status" value="1"/>
</dbReference>